<name>A0A914DS95_9BILA</name>
<organism evidence="1 2">
    <name type="scientific">Acrobeloides nanus</name>
    <dbReference type="NCBI Taxonomy" id="290746"/>
    <lineage>
        <taxon>Eukaryota</taxon>
        <taxon>Metazoa</taxon>
        <taxon>Ecdysozoa</taxon>
        <taxon>Nematoda</taxon>
        <taxon>Chromadorea</taxon>
        <taxon>Rhabditida</taxon>
        <taxon>Tylenchina</taxon>
        <taxon>Cephalobomorpha</taxon>
        <taxon>Cephaloboidea</taxon>
        <taxon>Cephalobidae</taxon>
        <taxon>Acrobeloides</taxon>
    </lineage>
</organism>
<dbReference type="Proteomes" id="UP000887540">
    <property type="component" value="Unplaced"/>
</dbReference>
<keyword evidence="1" id="KW-1185">Reference proteome</keyword>
<evidence type="ECO:0000313" key="1">
    <source>
        <dbReference type="Proteomes" id="UP000887540"/>
    </source>
</evidence>
<evidence type="ECO:0000313" key="2">
    <source>
        <dbReference type="WBParaSite" id="ACRNAN_scaffold345.g22703.t1"/>
    </source>
</evidence>
<sequence length="92" mass="10551">MLIDNRAADAFLCAGLEVVCWGTYTCCYVDAFFVWVDVIENETMSLIAREPFERPRSLPRIPESFENFRAPLIALEDYTVFRALPNAFFGFA</sequence>
<proteinExistence type="predicted"/>
<accession>A0A914DS95</accession>
<protein>
    <submittedName>
        <fullName evidence="2">Uncharacterized protein</fullName>
    </submittedName>
</protein>
<dbReference type="WBParaSite" id="ACRNAN_scaffold345.g22703.t1">
    <property type="protein sequence ID" value="ACRNAN_scaffold345.g22703.t1"/>
    <property type="gene ID" value="ACRNAN_scaffold345.g22703"/>
</dbReference>
<reference evidence="2" key="1">
    <citation type="submission" date="2022-11" db="UniProtKB">
        <authorList>
            <consortium name="WormBaseParasite"/>
        </authorList>
    </citation>
    <scope>IDENTIFICATION</scope>
</reference>
<dbReference type="AlphaFoldDB" id="A0A914DS95"/>